<evidence type="ECO:0000313" key="2">
    <source>
        <dbReference type="EMBL" id="KAF2494355.1"/>
    </source>
</evidence>
<dbReference type="OrthoDB" id="2157530at2759"/>
<name>A0A6A6QPM6_9PEZI</name>
<reference evidence="2" key="1">
    <citation type="journal article" date="2020" name="Stud. Mycol.">
        <title>101 Dothideomycetes genomes: a test case for predicting lifestyles and emergence of pathogens.</title>
        <authorList>
            <person name="Haridas S."/>
            <person name="Albert R."/>
            <person name="Binder M."/>
            <person name="Bloem J."/>
            <person name="Labutti K."/>
            <person name="Salamov A."/>
            <person name="Andreopoulos B."/>
            <person name="Baker S."/>
            <person name="Barry K."/>
            <person name="Bills G."/>
            <person name="Bluhm B."/>
            <person name="Cannon C."/>
            <person name="Castanera R."/>
            <person name="Culley D."/>
            <person name="Daum C."/>
            <person name="Ezra D."/>
            <person name="Gonzalez J."/>
            <person name="Henrissat B."/>
            <person name="Kuo A."/>
            <person name="Liang C."/>
            <person name="Lipzen A."/>
            <person name="Lutzoni F."/>
            <person name="Magnuson J."/>
            <person name="Mondo S."/>
            <person name="Nolan M."/>
            <person name="Ohm R."/>
            <person name="Pangilinan J."/>
            <person name="Park H.-J."/>
            <person name="Ramirez L."/>
            <person name="Alfaro M."/>
            <person name="Sun H."/>
            <person name="Tritt A."/>
            <person name="Yoshinaga Y."/>
            <person name="Zwiers L.-H."/>
            <person name="Turgeon B."/>
            <person name="Goodwin S."/>
            <person name="Spatafora J."/>
            <person name="Crous P."/>
            <person name="Grigoriev I."/>
        </authorList>
    </citation>
    <scope>NUCLEOTIDE SEQUENCE</scope>
    <source>
        <strain evidence="2">CBS 269.34</strain>
    </source>
</reference>
<feature type="domain" description="Heterokaryon incompatibility" evidence="1">
    <location>
        <begin position="43"/>
        <end position="126"/>
    </location>
</feature>
<dbReference type="Proteomes" id="UP000799750">
    <property type="component" value="Unassembled WGS sequence"/>
</dbReference>
<dbReference type="Pfam" id="PF06985">
    <property type="entry name" value="HET"/>
    <property type="match status" value="1"/>
</dbReference>
<dbReference type="InterPro" id="IPR010730">
    <property type="entry name" value="HET"/>
</dbReference>
<sequence>MELPLYQYHSLQPGYIRLLQFLPDGISRMRHVNLKNRSSHVGYAALSYTWGASTETFPFQCDAQNLPVRENLLHALSQLKNQIDTPIWIDAMCINQSDEVEKMSQLQMMTDIYRSANKVLIWLGKEIPEIK</sequence>
<evidence type="ECO:0000259" key="1">
    <source>
        <dbReference type="Pfam" id="PF06985"/>
    </source>
</evidence>
<gene>
    <name evidence="2" type="ORF">BU16DRAFT_462716</name>
</gene>
<dbReference type="EMBL" id="MU004190">
    <property type="protein sequence ID" value="KAF2494355.1"/>
    <property type="molecule type" value="Genomic_DNA"/>
</dbReference>
<organism evidence="2 3">
    <name type="scientific">Lophium mytilinum</name>
    <dbReference type="NCBI Taxonomy" id="390894"/>
    <lineage>
        <taxon>Eukaryota</taxon>
        <taxon>Fungi</taxon>
        <taxon>Dikarya</taxon>
        <taxon>Ascomycota</taxon>
        <taxon>Pezizomycotina</taxon>
        <taxon>Dothideomycetes</taxon>
        <taxon>Pleosporomycetidae</taxon>
        <taxon>Mytilinidiales</taxon>
        <taxon>Mytilinidiaceae</taxon>
        <taxon>Lophium</taxon>
    </lineage>
</organism>
<evidence type="ECO:0000313" key="3">
    <source>
        <dbReference type="Proteomes" id="UP000799750"/>
    </source>
</evidence>
<accession>A0A6A6QPM6</accession>
<dbReference type="AlphaFoldDB" id="A0A6A6QPM6"/>
<keyword evidence="3" id="KW-1185">Reference proteome</keyword>
<dbReference type="PANTHER" id="PTHR24148:SF73">
    <property type="entry name" value="HET DOMAIN PROTEIN (AFU_ORTHOLOGUE AFUA_8G01020)"/>
    <property type="match status" value="1"/>
</dbReference>
<dbReference type="PANTHER" id="PTHR24148">
    <property type="entry name" value="ANKYRIN REPEAT DOMAIN-CONTAINING PROTEIN 39 HOMOLOG-RELATED"/>
    <property type="match status" value="1"/>
</dbReference>
<proteinExistence type="predicted"/>
<protein>
    <submittedName>
        <fullName evidence="2">HET-domain-containing protein</fullName>
    </submittedName>
</protein>
<feature type="non-terminal residue" evidence="2">
    <location>
        <position position="131"/>
    </location>
</feature>
<dbReference type="InterPro" id="IPR052895">
    <property type="entry name" value="HetReg/Transcr_Mod"/>
</dbReference>